<protein>
    <submittedName>
        <fullName evidence="2">Uncharacterized protein</fullName>
    </submittedName>
</protein>
<name>A0A3N0Y7C6_ANAGA</name>
<dbReference type="EMBL" id="RJVU01050255">
    <property type="protein sequence ID" value="ROL42113.1"/>
    <property type="molecule type" value="Genomic_DNA"/>
</dbReference>
<feature type="compositionally biased region" description="Basic and acidic residues" evidence="1">
    <location>
        <begin position="59"/>
        <end position="74"/>
    </location>
</feature>
<feature type="region of interest" description="Disordered" evidence="1">
    <location>
        <begin position="42"/>
        <end position="81"/>
    </location>
</feature>
<evidence type="ECO:0000256" key="1">
    <source>
        <dbReference type="SAM" id="MobiDB-lite"/>
    </source>
</evidence>
<organism evidence="2 3">
    <name type="scientific">Anabarilius grahami</name>
    <name type="common">Kanglang fish</name>
    <name type="synonym">Barilius grahami</name>
    <dbReference type="NCBI Taxonomy" id="495550"/>
    <lineage>
        <taxon>Eukaryota</taxon>
        <taxon>Metazoa</taxon>
        <taxon>Chordata</taxon>
        <taxon>Craniata</taxon>
        <taxon>Vertebrata</taxon>
        <taxon>Euteleostomi</taxon>
        <taxon>Actinopterygii</taxon>
        <taxon>Neopterygii</taxon>
        <taxon>Teleostei</taxon>
        <taxon>Ostariophysi</taxon>
        <taxon>Cypriniformes</taxon>
        <taxon>Xenocyprididae</taxon>
        <taxon>Xenocypridinae</taxon>
        <taxon>Xenocypridinae incertae sedis</taxon>
        <taxon>Anabarilius</taxon>
    </lineage>
</organism>
<comment type="caution">
    <text evidence="2">The sequence shown here is derived from an EMBL/GenBank/DDBJ whole genome shotgun (WGS) entry which is preliminary data.</text>
</comment>
<dbReference type="Proteomes" id="UP000281406">
    <property type="component" value="Unassembled WGS sequence"/>
</dbReference>
<reference evidence="2 3" key="1">
    <citation type="submission" date="2018-10" db="EMBL/GenBank/DDBJ databases">
        <title>Genome assembly for a Yunnan-Guizhou Plateau 3E fish, Anabarilius grahami (Regan), and its evolutionary and genetic applications.</title>
        <authorList>
            <person name="Jiang W."/>
        </authorList>
    </citation>
    <scope>NUCLEOTIDE SEQUENCE [LARGE SCALE GENOMIC DNA]</scope>
    <source>
        <strain evidence="2">AG-KIZ</strain>
        <tissue evidence="2">Muscle</tissue>
    </source>
</reference>
<accession>A0A3N0Y7C6</accession>
<evidence type="ECO:0000313" key="3">
    <source>
        <dbReference type="Proteomes" id="UP000281406"/>
    </source>
</evidence>
<proteinExistence type="predicted"/>
<dbReference type="AlphaFoldDB" id="A0A3N0Y7C6"/>
<keyword evidence="3" id="KW-1185">Reference proteome</keyword>
<gene>
    <name evidence="2" type="ORF">DPX16_1298</name>
</gene>
<sequence>MILILLLGMYCFGESFVFRFSSFFMSLFRSEVVCVEPVSLGSGGREKTLRTADPVICSKPERPESPLKSSDDKTVISSQLQ</sequence>
<evidence type="ECO:0000313" key="2">
    <source>
        <dbReference type="EMBL" id="ROL42113.1"/>
    </source>
</evidence>